<dbReference type="InterPro" id="IPR016177">
    <property type="entry name" value="DNA-bd_dom_sf"/>
</dbReference>
<dbReference type="GO" id="GO:0003700">
    <property type="term" value="F:DNA-binding transcription factor activity"/>
    <property type="evidence" value="ECO:0007669"/>
    <property type="project" value="InterPro"/>
</dbReference>
<keyword evidence="6" id="KW-0804">Transcription</keyword>
<comment type="similarity">
    <text evidence="8">Belongs to the AP2/ERF transcription factor family. AP2 subfamily.</text>
</comment>
<keyword evidence="5" id="KW-0010">Activator</keyword>
<dbReference type="EMBL" id="CAMGYJ010000009">
    <property type="protein sequence ID" value="CAI0472448.1"/>
    <property type="molecule type" value="Genomic_DNA"/>
</dbReference>
<evidence type="ECO:0000256" key="9">
    <source>
        <dbReference type="SAM" id="MobiDB-lite"/>
    </source>
</evidence>
<dbReference type="InterPro" id="IPR036955">
    <property type="entry name" value="AP2/ERF_dom_sf"/>
</dbReference>
<keyword evidence="7" id="KW-0539">Nucleus</keyword>
<reference evidence="11" key="1">
    <citation type="submission" date="2022-08" db="EMBL/GenBank/DDBJ databases">
        <authorList>
            <person name="Gutierrez-Valencia J."/>
        </authorList>
    </citation>
    <scope>NUCLEOTIDE SEQUENCE</scope>
</reference>
<feature type="compositionally biased region" description="Basic residues" evidence="9">
    <location>
        <begin position="241"/>
        <end position="250"/>
    </location>
</feature>
<evidence type="ECO:0000256" key="6">
    <source>
        <dbReference type="ARBA" id="ARBA00023163"/>
    </source>
</evidence>
<evidence type="ECO:0000256" key="4">
    <source>
        <dbReference type="ARBA" id="ARBA00023125"/>
    </source>
</evidence>
<dbReference type="GO" id="GO:0003677">
    <property type="term" value="F:DNA binding"/>
    <property type="evidence" value="ECO:0007669"/>
    <property type="project" value="UniProtKB-KW"/>
</dbReference>
<gene>
    <name evidence="11" type="ORF">LITE_LOCUS39272</name>
</gene>
<feature type="region of interest" description="Disordered" evidence="9">
    <location>
        <begin position="80"/>
        <end position="112"/>
    </location>
</feature>
<keyword evidence="3" id="KW-0805">Transcription regulation</keyword>
<feature type="compositionally biased region" description="Low complexity" evidence="9">
    <location>
        <begin position="227"/>
        <end position="238"/>
    </location>
</feature>
<evidence type="ECO:0000256" key="3">
    <source>
        <dbReference type="ARBA" id="ARBA00023015"/>
    </source>
</evidence>
<keyword evidence="12" id="KW-1185">Reference proteome</keyword>
<accession>A0AAV0PQK2</accession>
<dbReference type="Proteomes" id="UP001154282">
    <property type="component" value="Unassembled WGS sequence"/>
</dbReference>
<evidence type="ECO:0000256" key="7">
    <source>
        <dbReference type="ARBA" id="ARBA00023242"/>
    </source>
</evidence>
<feature type="domain" description="AP2/ERF" evidence="10">
    <location>
        <begin position="347"/>
        <end position="404"/>
    </location>
</feature>
<dbReference type="Gene3D" id="3.30.730.10">
    <property type="entry name" value="AP2/ERF domain"/>
    <property type="match status" value="2"/>
</dbReference>
<protein>
    <recommendedName>
        <fullName evidence="10">AP2/ERF domain-containing protein</fullName>
    </recommendedName>
</protein>
<evidence type="ECO:0000313" key="12">
    <source>
        <dbReference type="Proteomes" id="UP001154282"/>
    </source>
</evidence>
<feature type="compositionally biased region" description="Low complexity" evidence="9">
    <location>
        <begin position="93"/>
        <end position="112"/>
    </location>
</feature>
<dbReference type="SUPFAM" id="SSF54171">
    <property type="entry name" value="DNA-binding domain"/>
    <property type="match status" value="2"/>
</dbReference>
<dbReference type="GO" id="GO:0005634">
    <property type="term" value="C:nucleus"/>
    <property type="evidence" value="ECO:0007669"/>
    <property type="project" value="UniProtKB-SubCell"/>
</dbReference>
<organism evidence="11 12">
    <name type="scientific">Linum tenue</name>
    <dbReference type="NCBI Taxonomy" id="586396"/>
    <lineage>
        <taxon>Eukaryota</taxon>
        <taxon>Viridiplantae</taxon>
        <taxon>Streptophyta</taxon>
        <taxon>Embryophyta</taxon>
        <taxon>Tracheophyta</taxon>
        <taxon>Spermatophyta</taxon>
        <taxon>Magnoliopsida</taxon>
        <taxon>eudicotyledons</taxon>
        <taxon>Gunneridae</taxon>
        <taxon>Pentapetalae</taxon>
        <taxon>rosids</taxon>
        <taxon>fabids</taxon>
        <taxon>Malpighiales</taxon>
        <taxon>Linaceae</taxon>
        <taxon>Linum</taxon>
    </lineage>
</organism>
<dbReference type="PANTHER" id="PTHR32467:SF118">
    <property type="entry name" value="ETHYLENE-RESPONSIVE TRANSCRIPTION FACTOR RAP2-7"/>
    <property type="match status" value="1"/>
</dbReference>
<keyword evidence="4" id="KW-0238">DNA-binding</keyword>
<dbReference type="InterPro" id="IPR001471">
    <property type="entry name" value="AP2/ERF_dom"/>
</dbReference>
<dbReference type="Pfam" id="PF00847">
    <property type="entry name" value="AP2"/>
    <property type="match status" value="2"/>
</dbReference>
<dbReference type="AlphaFoldDB" id="A0AAV0PQK2"/>
<evidence type="ECO:0000259" key="10">
    <source>
        <dbReference type="PROSITE" id="PS51032"/>
    </source>
</evidence>
<evidence type="ECO:0000256" key="2">
    <source>
        <dbReference type="ARBA" id="ARBA00022737"/>
    </source>
</evidence>
<evidence type="ECO:0000313" key="11">
    <source>
        <dbReference type="EMBL" id="CAI0472448.1"/>
    </source>
</evidence>
<keyword evidence="2" id="KW-0677">Repeat</keyword>
<dbReference type="FunFam" id="3.30.730.10:FF:000002">
    <property type="entry name" value="AP2-like ethylene-responsive transcription factor"/>
    <property type="match status" value="1"/>
</dbReference>
<evidence type="ECO:0000256" key="8">
    <source>
        <dbReference type="ARBA" id="ARBA00037973"/>
    </source>
</evidence>
<comment type="caution">
    <text evidence="11">The sequence shown here is derived from an EMBL/GenBank/DDBJ whole genome shotgun (WGS) entry which is preliminary data.</text>
</comment>
<feature type="domain" description="AP2/ERF" evidence="10">
    <location>
        <begin position="255"/>
        <end position="311"/>
    </location>
</feature>
<feature type="region of interest" description="Disordered" evidence="9">
    <location>
        <begin position="227"/>
        <end position="256"/>
    </location>
</feature>
<evidence type="ECO:0000256" key="1">
    <source>
        <dbReference type="ARBA" id="ARBA00004123"/>
    </source>
</evidence>
<name>A0AAV0PQK2_9ROSI</name>
<proteinExistence type="inferred from homology"/>
<dbReference type="SMART" id="SM00380">
    <property type="entry name" value="AP2"/>
    <property type="match status" value="2"/>
</dbReference>
<dbReference type="PRINTS" id="PR00367">
    <property type="entry name" value="ETHRSPELEMNT"/>
</dbReference>
<comment type="subcellular location">
    <subcellularLocation>
        <location evidence="1">Nucleus</location>
    </subcellularLocation>
</comment>
<dbReference type="FunFam" id="3.30.730.10:FF:000004">
    <property type="entry name" value="AP2-like ethylene-responsive transcription factor"/>
    <property type="match status" value="1"/>
</dbReference>
<dbReference type="CDD" id="cd00018">
    <property type="entry name" value="AP2"/>
    <property type="match status" value="2"/>
</dbReference>
<dbReference type="PANTHER" id="PTHR32467">
    <property type="entry name" value="AP2-LIKE ETHYLENE-RESPONSIVE TRANSCRIPTION FACTOR"/>
    <property type="match status" value="1"/>
</dbReference>
<evidence type="ECO:0000256" key="5">
    <source>
        <dbReference type="ARBA" id="ARBA00023159"/>
    </source>
</evidence>
<dbReference type="PROSITE" id="PS51032">
    <property type="entry name" value="AP2_ERF"/>
    <property type="match status" value="2"/>
</dbReference>
<sequence>MRPRRLPISLSLSPPLPFSYISIPPPPTSLPLFHILLLLQSLCHSSTASSFCFPSLDSEAMLVDLNLSVVSPYPGEMDGGCGGNNRKRGLDFSSSNNNNQVESSGSFDSSSVVNVDRNAGNAAAPGDEDSCSNTGDDVFGYSFRILTEQQRDLKKMMALEDEQSNDNNNHDGTIQLFPIGGGGGGGGGRGGGIDALAHCLRSRKQWLDLGGREVEYGGLAEKIVAQVQQQQQQQQQQQKPPAKKNRRGPRSKSSQYRGVTFYRRTGRWESHIWDSGKQVYLGGFDTAHSAARAYDRAAIKFRGVDADINFNVSDYDEDIKQMSNFTKEEFVHILRRQSTGFSRGSSKYRGVTLHKCGRWEARMGQFLGKKYIYLGLFDSEIEAARAYDEAAIKCNGREAVTNFDPSSYDGDITSEVIKPEDQSLDLNLGIAPPDATESKRLNSSVGGGFCIPGGLDSMCLDKIPRIFNSTSAAMNSHQLSRGPAMGAGPNPGSFPISKERAMEKRVGMDPMLNWAWKMHSPYGRENIALPFFSTAASSGFVASSTATTTTTTTTAPISAAAAPQLHFPKSTILHHHYSPASGTIF</sequence>